<sequence>MTTVRCDPGAGLSVGLGSAVLDSSLQRYQPVNSAAAGDLFQRWSGTGTGIEDRFYSYFHFMSSHLFKHKNPFTTNGNIKGQSVEQLQQNHCYSFIQI</sequence>
<proteinExistence type="predicted"/>
<evidence type="ECO:0000313" key="2">
    <source>
        <dbReference type="Proteomes" id="UP000289886"/>
    </source>
</evidence>
<dbReference type="AlphaFoldDB" id="A0A662YVY5"/>
<dbReference type="Proteomes" id="UP000289886">
    <property type="component" value="Unassembled WGS sequence"/>
</dbReference>
<dbReference type="EMBL" id="SCEB01000203">
    <property type="protein sequence ID" value="RXN00316.1"/>
    <property type="molecule type" value="Genomic_DNA"/>
</dbReference>
<evidence type="ECO:0000313" key="1">
    <source>
        <dbReference type="EMBL" id="RXN00316.1"/>
    </source>
</evidence>
<gene>
    <name evidence="1" type="ORF">EOD39_9781</name>
</gene>
<name>A0A662YVY5_ACIRT</name>
<keyword evidence="2" id="KW-1185">Reference proteome</keyword>
<organism evidence="1 2">
    <name type="scientific">Acipenser ruthenus</name>
    <name type="common">Sterlet sturgeon</name>
    <dbReference type="NCBI Taxonomy" id="7906"/>
    <lineage>
        <taxon>Eukaryota</taxon>
        <taxon>Metazoa</taxon>
        <taxon>Chordata</taxon>
        <taxon>Craniata</taxon>
        <taxon>Vertebrata</taxon>
        <taxon>Euteleostomi</taxon>
        <taxon>Actinopterygii</taxon>
        <taxon>Chondrostei</taxon>
        <taxon>Acipenseriformes</taxon>
        <taxon>Acipenseridae</taxon>
        <taxon>Acipenser</taxon>
    </lineage>
</organism>
<comment type="caution">
    <text evidence="1">The sequence shown here is derived from an EMBL/GenBank/DDBJ whole genome shotgun (WGS) entry which is preliminary data.</text>
</comment>
<accession>A0A662YVY5</accession>
<reference evidence="1 2" key="1">
    <citation type="submission" date="2019-01" db="EMBL/GenBank/DDBJ databases">
        <title>Draft Genome and Complete Hox-Cluster Characterization of the Sterlet Sturgeon (Acipenser ruthenus).</title>
        <authorList>
            <person name="Wei Q."/>
        </authorList>
    </citation>
    <scope>NUCLEOTIDE SEQUENCE [LARGE SCALE GENOMIC DNA]</scope>
    <source>
        <strain evidence="1">WHYD16114868_AA</strain>
        <tissue evidence="1">Blood</tissue>
    </source>
</reference>
<protein>
    <submittedName>
        <fullName evidence="1">Uncharacterized protein</fullName>
    </submittedName>
</protein>